<comment type="caution">
    <text evidence="1">The sequence shown here is derived from an EMBL/GenBank/DDBJ whole genome shotgun (WGS) entry which is preliminary data.</text>
</comment>
<keyword evidence="2" id="KW-1185">Reference proteome</keyword>
<reference evidence="1" key="1">
    <citation type="submission" date="2022-07" db="EMBL/GenBank/DDBJ databases">
        <title>Phylogenomic reconstructions and comparative analyses of Kickxellomycotina fungi.</title>
        <authorList>
            <person name="Reynolds N.K."/>
            <person name="Stajich J.E."/>
            <person name="Barry K."/>
            <person name="Grigoriev I.V."/>
            <person name="Crous P."/>
            <person name="Smith M.E."/>
        </authorList>
    </citation>
    <scope>NUCLEOTIDE SEQUENCE</scope>
    <source>
        <strain evidence="1">CBS 109366</strain>
    </source>
</reference>
<name>A0ACC1JKX1_9FUNG</name>
<dbReference type="EMBL" id="JANBUJ010003395">
    <property type="protein sequence ID" value="KAJ2760831.1"/>
    <property type="molecule type" value="Genomic_DNA"/>
</dbReference>
<protein>
    <submittedName>
        <fullName evidence="1">Uncharacterized protein</fullName>
    </submittedName>
</protein>
<accession>A0ACC1JKX1</accession>
<evidence type="ECO:0000313" key="2">
    <source>
        <dbReference type="Proteomes" id="UP001140234"/>
    </source>
</evidence>
<evidence type="ECO:0000313" key="1">
    <source>
        <dbReference type="EMBL" id="KAJ2760831.1"/>
    </source>
</evidence>
<sequence length="72" mass="8212">MAKFTPFDGKGLAYYSRVAGGGSSHGCIYCGKKFKKQDQFEEHWPKCTGVCKEKPFRPFPLPLYPRFPSSFK</sequence>
<dbReference type="Proteomes" id="UP001140234">
    <property type="component" value="Unassembled WGS sequence"/>
</dbReference>
<organism evidence="1 2">
    <name type="scientific">Coemansia nantahalensis</name>
    <dbReference type="NCBI Taxonomy" id="2789366"/>
    <lineage>
        <taxon>Eukaryota</taxon>
        <taxon>Fungi</taxon>
        <taxon>Fungi incertae sedis</taxon>
        <taxon>Zoopagomycota</taxon>
        <taxon>Kickxellomycotina</taxon>
        <taxon>Kickxellomycetes</taxon>
        <taxon>Kickxellales</taxon>
        <taxon>Kickxellaceae</taxon>
        <taxon>Coemansia</taxon>
    </lineage>
</organism>
<proteinExistence type="predicted"/>
<gene>
    <name evidence="1" type="ORF">IWQ57_006202</name>
</gene>